<dbReference type="Proteomes" id="UP001213681">
    <property type="component" value="Unassembled WGS sequence"/>
</dbReference>
<dbReference type="GeneID" id="81600852"/>
<keyword evidence="1" id="KW-0812">Transmembrane</keyword>
<reference evidence="2" key="1">
    <citation type="submission" date="2022-12" db="EMBL/GenBank/DDBJ databases">
        <authorList>
            <person name="Petersen C."/>
        </authorList>
    </citation>
    <scope>NUCLEOTIDE SEQUENCE</scope>
    <source>
        <strain evidence="2">IBT 16125</strain>
    </source>
</reference>
<evidence type="ECO:0000313" key="2">
    <source>
        <dbReference type="EMBL" id="KAJ5450778.1"/>
    </source>
</evidence>
<sequence length="433" mass="48801">MDPQIRLTRRNSSATPLPYTASPLCLLWSDICLVVQYAWALPGIFLPLQLGQTTPLDELNLSFQGCLSLITQALLTVYQLLFLLSLPLMVICLVPALWILLYIVTALALNYVTCMFVLNGFQRVLVSSVPIAEQPDHAKERWFFINGIANGHYWVQDNIDQLSYTFGRKITGIHNRTSGVLFDLVECLIQRGFAYATGDVRRAHVLLNEALLDPSVEKVVLVLHSQGGIEGGLVIDWLLDELPQHLLHQLEVYTFGNAANHFNNPICNCRPSGEVDNSDSHPPTRRSIGYIEHYANTEDVVSWLGVLQFANIPNRYLGRLFVRPGSGHMMNQHYLDNMFTLGSDKRVLDSNTFMDMKVETKSNISIESRPGPGTLDNSDEQTEETLFPITKTGRPLRNGVAIDDLDHNTLRVKDFSRLWKYRNGGSPERHKVV</sequence>
<feature type="transmembrane region" description="Helical" evidence="1">
    <location>
        <begin position="96"/>
        <end position="118"/>
    </location>
</feature>
<dbReference type="SUPFAM" id="SSF53474">
    <property type="entry name" value="alpha/beta-Hydrolases"/>
    <property type="match status" value="1"/>
</dbReference>
<gene>
    <name evidence="2" type="ORF">N7458_007227</name>
</gene>
<dbReference type="EMBL" id="JAPVEA010000006">
    <property type="protein sequence ID" value="KAJ5450778.1"/>
    <property type="molecule type" value="Genomic_DNA"/>
</dbReference>
<evidence type="ECO:0000313" key="3">
    <source>
        <dbReference type="Proteomes" id="UP001213681"/>
    </source>
</evidence>
<keyword evidence="3" id="KW-1185">Reference proteome</keyword>
<feature type="transmembrane region" description="Helical" evidence="1">
    <location>
        <begin position="61"/>
        <end position="84"/>
    </location>
</feature>
<keyword evidence="1" id="KW-0472">Membrane</keyword>
<dbReference type="PANTHER" id="PTHR42044:SF2">
    <property type="entry name" value="DUF676 DOMAIN-CONTAINING PROTEIN"/>
    <property type="match status" value="1"/>
</dbReference>
<dbReference type="AlphaFoldDB" id="A0AAD6G3B1"/>
<proteinExistence type="predicted"/>
<evidence type="ECO:0000256" key="1">
    <source>
        <dbReference type="SAM" id="Phobius"/>
    </source>
</evidence>
<dbReference type="RefSeq" id="XP_056766313.1">
    <property type="nucleotide sequence ID" value="XM_056910609.1"/>
</dbReference>
<dbReference type="GO" id="GO:0017000">
    <property type="term" value="P:antibiotic biosynthetic process"/>
    <property type="evidence" value="ECO:0007669"/>
    <property type="project" value="UniProtKB-ARBA"/>
</dbReference>
<name>A0AAD6G3B1_9EURO</name>
<dbReference type="InterPro" id="IPR029058">
    <property type="entry name" value="AB_hydrolase_fold"/>
</dbReference>
<reference evidence="2" key="2">
    <citation type="journal article" date="2023" name="IMA Fungus">
        <title>Comparative genomic study of the Penicillium genus elucidates a diverse pangenome and 15 lateral gene transfer events.</title>
        <authorList>
            <person name="Petersen C."/>
            <person name="Sorensen T."/>
            <person name="Nielsen M.R."/>
            <person name="Sondergaard T.E."/>
            <person name="Sorensen J.L."/>
            <person name="Fitzpatrick D.A."/>
            <person name="Frisvad J.C."/>
            <person name="Nielsen K.L."/>
        </authorList>
    </citation>
    <scope>NUCLEOTIDE SEQUENCE</scope>
    <source>
        <strain evidence="2">IBT 16125</strain>
    </source>
</reference>
<protein>
    <submittedName>
        <fullName evidence="2">Uncharacterized protein</fullName>
    </submittedName>
</protein>
<organism evidence="2 3">
    <name type="scientific">Penicillium daleae</name>
    <dbReference type="NCBI Taxonomy" id="63821"/>
    <lineage>
        <taxon>Eukaryota</taxon>
        <taxon>Fungi</taxon>
        <taxon>Dikarya</taxon>
        <taxon>Ascomycota</taxon>
        <taxon>Pezizomycotina</taxon>
        <taxon>Eurotiomycetes</taxon>
        <taxon>Eurotiomycetidae</taxon>
        <taxon>Eurotiales</taxon>
        <taxon>Aspergillaceae</taxon>
        <taxon>Penicillium</taxon>
    </lineage>
</organism>
<accession>A0AAD6G3B1</accession>
<dbReference type="PANTHER" id="PTHR42044">
    <property type="entry name" value="DUF676 DOMAIN-CONTAINING PROTEIN-RELATED"/>
    <property type="match status" value="1"/>
</dbReference>
<comment type="caution">
    <text evidence="2">The sequence shown here is derived from an EMBL/GenBank/DDBJ whole genome shotgun (WGS) entry which is preliminary data.</text>
</comment>
<keyword evidence="1" id="KW-1133">Transmembrane helix</keyword>
<feature type="transmembrane region" description="Helical" evidence="1">
    <location>
        <begin position="21"/>
        <end position="41"/>
    </location>
</feature>
<dbReference type="GO" id="GO:0072330">
    <property type="term" value="P:monocarboxylic acid biosynthetic process"/>
    <property type="evidence" value="ECO:0007669"/>
    <property type="project" value="UniProtKB-ARBA"/>
</dbReference>